<reference evidence="1 2" key="1">
    <citation type="journal article" date="2024" name="Front. Microbiol.">
        <title>Novel thermophilic genera Geochorda gen. nov. and Carboxydochorda gen. nov. from the deep terrestrial subsurface reveal the ecophysiological diversity in the class Limnochordia.</title>
        <authorList>
            <person name="Karnachuk O.V."/>
            <person name="Lukina A.P."/>
            <person name="Avakyan M.R."/>
            <person name="Kadnikov V.V."/>
            <person name="Begmatov S."/>
            <person name="Beletsky A.V."/>
            <person name="Vlasova K.G."/>
            <person name="Novikov A.A."/>
            <person name="Shcherbakova V.A."/>
            <person name="Mardanov A.V."/>
            <person name="Ravin N.V."/>
        </authorList>
    </citation>
    <scope>NUCLEOTIDE SEQUENCE [LARGE SCALE GENOMIC DNA]</scope>
    <source>
        <strain evidence="1 2">L945</strain>
    </source>
</reference>
<dbReference type="GO" id="GO:0006508">
    <property type="term" value="P:proteolysis"/>
    <property type="evidence" value="ECO:0007669"/>
    <property type="project" value="UniProtKB-KW"/>
</dbReference>
<name>A0ABZ1BZK8_9FIRM</name>
<evidence type="ECO:0000313" key="2">
    <source>
        <dbReference type="Proteomes" id="UP001332192"/>
    </source>
</evidence>
<dbReference type="InterPro" id="IPR029045">
    <property type="entry name" value="ClpP/crotonase-like_dom_sf"/>
</dbReference>
<gene>
    <name evidence="1" type="ORF">U7230_04315</name>
</gene>
<keyword evidence="2" id="KW-1185">Reference proteome</keyword>
<accession>A0ABZ1BZK8</accession>
<dbReference type="Proteomes" id="UP001332192">
    <property type="component" value="Chromosome"/>
</dbReference>
<keyword evidence="1" id="KW-0378">Hydrolase</keyword>
<sequence length="286" mass="32599">MNFVLQWFWIAILVLSLWPLLRQQQVERMRLRLMRRIQAARGSRLITLIHRQEAWGLLGLIGRRFITIEDSEKVLRAIRTTPPDVPIDLILHTPGGLVLAAEQIAQALRRHPARVSVYVPHYAMSGGTLVALAADEIWMDENAVLGPVDPQLGQWPAASIVRAVEQKDRNRVDDETLIMADLARKALQQVRDFVQELLRDHLDEARAAEVADRLTQGHWTHDYPLECRRLQEWGLPVRCGLPPEMYALMDLYPQAPERRPSVQYVPLPAPAGRLRLRGAPGADDDR</sequence>
<dbReference type="NCBIfam" id="NF047768">
    <property type="entry name" value="Clp_like_SDH"/>
    <property type="match status" value="1"/>
</dbReference>
<dbReference type="Gene3D" id="3.90.226.10">
    <property type="entry name" value="2-enoyl-CoA Hydratase, Chain A, domain 1"/>
    <property type="match status" value="1"/>
</dbReference>
<dbReference type="RefSeq" id="WP_324717508.1">
    <property type="nucleotide sequence ID" value="NZ_CP141615.1"/>
</dbReference>
<dbReference type="PANTHER" id="PTHR35984">
    <property type="entry name" value="PERIPLASMIC SERINE PROTEASE"/>
    <property type="match status" value="1"/>
</dbReference>
<dbReference type="PANTHER" id="PTHR35984:SF1">
    <property type="entry name" value="PERIPLASMIC SERINE PROTEASE"/>
    <property type="match status" value="1"/>
</dbReference>
<organism evidence="1 2">
    <name type="scientific">Carboxydichorda subterranea</name>
    <dbReference type="NCBI Taxonomy" id="3109565"/>
    <lineage>
        <taxon>Bacteria</taxon>
        <taxon>Bacillati</taxon>
        <taxon>Bacillota</taxon>
        <taxon>Limnochordia</taxon>
        <taxon>Limnochordales</taxon>
        <taxon>Geochordaceae</taxon>
        <taxon>Carboxydichorda</taxon>
    </lineage>
</organism>
<dbReference type="SUPFAM" id="SSF52096">
    <property type="entry name" value="ClpP/crotonase"/>
    <property type="match status" value="1"/>
</dbReference>
<dbReference type="GO" id="GO:0008233">
    <property type="term" value="F:peptidase activity"/>
    <property type="evidence" value="ECO:0007669"/>
    <property type="project" value="UniProtKB-KW"/>
</dbReference>
<evidence type="ECO:0000313" key="1">
    <source>
        <dbReference type="EMBL" id="WRP18237.1"/>
    </source>
</evidence>
<dbReference type="Pfam" id="PF01972">
    <property type="entry name" value="SDH_protease"/>
    <property type="match status" value="1"/>
</dbReference>
<dbReference type="InterPro" id="IPR002825">
    <property type="entry name" value="Pept_S49_ser-pept_pro"/>
</dbReference>
<protein>
    <submittedName>
        <fullName evidence="1">ATP-dependent Clp protease proteolytic subunit</fullName>
    </submittedName>
</protein>
<keyword evidence="1" id="KW-0645">Protease</keyword>
<proteinExistence type="predicted"/>
<dbReference type="EMBL" id="CP141615">
    <property type="protein sequence ID" value="WRP18237.1"/>
    <property type="molecule type" value="Genomic_DNA"/>
</dbReference>